<keyword evidence="5" id="KW-0067">ATP-binding</keyword>
<dbReference type="Gene3D" id="1.10.1070.11">
    <property type="entry name" value="Phosphatidylinositol 3-/4-kinase, catalytic domain"/>
    <property type="match status" value="1"/>
</dbReference>
<dbReference type="InterPro" id="IPR011009">
    <property type="entry name" value="Kinase-like_dom_sf"/>
</dbReference>
<keyword evidence="2" id="KW-0808">Transferase</keyword>
<evidence type="ECO:0000256" key="4">
    <source>
        <dbReference type="ARBA" id="ARBA00022777"/>
    </source>
</evidence>
<keyword evidence="9" id="KW-1185">Reference proteome</keyword>
<evidence type="ECO:0000256" key="3">
    <source>
        <dbReference type="ARBA" id="ARBA00022741"/>
    </source>
</evidence>
<dbReference type="SMART" id="SM00146">
    <property type="entry name" value="PI3Kc"/>
    <property type="match status" value="1"/>
</dbReference>
<dbReference type="InterPro" id="IPR036940">
    <property type="entry name" value="PI3/4_kinase_cat_sf"/>
</dbReference>
<dbReference type="Proteomes" id="UP000801492">
    <property type="component" value="Unassembled WGS sequence"/>
</dbReference>
<evidence type="ECO:0000259" key="7">
    <source>
        <dbReference type="PROSITE" id="PS51190"/>
    </source>
</evidence>
<dbReference type="GO" id="GO:0005524">
    <property type="term" value="F:ATP binding"/>
    <property type="evidence" value="ECO:0007669"/>
    <property type="project" value="UniProtKB-KW"/>
</dbReference>
<feature type="domain" description="PI3K/PI4K catalytic" evidence="6">
    <location>
        <begin position="743"/>
        <end position="1077"/>
    </location>
</feature>
<protein>
    <recommendedName>
        <fullName evidence="1">non-specific serine/threonine protein kinase</fullName>
        <ecNumber evidence="1">2.7.11.1</ecNumber>
    </recommendedName>
</protein>
<evidence type="ECO:0000313" key="9">
    <source>
        <dbReference type="Proteomes" id="UP000801492"/>
    </source>
</evidence>
<reference evidence="8" key="1">
    <citation type="submission" date="2019-08" db="EMBL/GenBank/DDBJ databases">
        <title>The genome of the North American firefly Photinus pyralis.</title>
        <authorList>
            <consortium name="Photinus pyralis genome working group"/>
            <person name="Fallon T.R."/>
            <person name="Sander Lower S.E."/>
            <person name="Weng J.-K."/>
        </authorList>
    </citation>
    <scope>NUCLEOTIDE SEQUENCE</scope>
    <source>
        <strain evidence="8">TRF0915ILg1</strain>
        <tissue evidence="8">Whole body</tissue>
    </source>
</reference>
<dbReference type="InterPro" id="IPR050517">
    <property type="entry name" value="DDR_Repair_Kinase"/>
</dbReference>
<dbReference type="PROSITE" id="PS00915">
    <property type="entry name" value="PI3_4_KINASE_1"/>
    <property type="match status" value="1"/>
</dbReference>
<dbReference type="SMART" id="SM01343">
    <property type="entry name" value="FATC"/>
    <property type="match status" value="1"/>
</dbReference>
<evidence type="ECO:0000313" key="8">
    <source>
        <dbReference type="EMBL" id="KAF2887538.1"/>
    </source>
</evidence>
<feature type="domain" description="FATC" evidence="7">
    <location>
        <begin position="1113"/>
        <end position="1145"/>
    </location>
</feature>
<dbReference type="OrthoDB" id="431717at2759"/>
<proteinExistence type="predicted"/>
<organism evidence="8 9">
    <name type="scientific">Ignelater luminosus</name>
    <name type="common">Cucubano</name>
    <name type="synonym">Pyrophorus luminosus</name>
    <dbReference type="NCBI Taxonomy" id="2038154"/>
    <lineage>
        <taxon>Eukaryota</taxon>
        <taxon>Metazoa</taxon>
        <taxon>Ecdysozoa</taxon>
        <taxon>Arthropoda</taxon>
        <taxon>Hexapoda</taxon>
        <taxon>Insecta</taxon>
        <taxon>Pterygota</taxon>
        <taxon>Neoptera</taxon>
        <taxon>Endopterygota</taxon>
        <taxon>Coleoptera</taxon>
        <taxon>Polyphaga</taxon>
        <taxon>Elateriformia</taxon>
        <taxon>Elateroidea</taxon>
        <taxon>Elateridae</taxon>
        <taxon>Agrypninae</taxon>
        <taxon>Pyrophorini</taxon>
        <taxon>Ignelater</taxon>
    </lineage>
</organism>
<comment type="caution">
    <text evidence="8">The sequence shown here is derived from an EMBL/GenBank/DDBJ whole genome shotgun (WGS) entry which is preliminary data.</text>
</comment>
<dbReference type="GO" id="GO:0000723">
    <property type="term" value="P:telomere maintenance"/>
    <property type="evidence" value="ECO:0007669"/>
    <property type="project" value="TreeGrafter"/>
</dbReference>
<sequence>MEEWDIVSAVFLEKMNCSEMVLNAIDAESTGNWRSAQEFYAKAIEDDNSQERKDFYYESYFKCFAALAEWDQLSPVVEQTVATNSENNVWTSLWDDDWNQQKLLPWYITAELRNILNGETDQKLFAYVNESLTDKEKLEYLKLNFGEELAMLWLLQNDSESANYYLNSSITNFLENWSHLNPLFVKLRTNKILNLRNMIDIHLFLNALNKIELHNRENTLDLLLKSWQEHSNEFTESLLLSETRTVYRNQFISTLKTKFNSFLTADEMIDLNENLNNCKFRLNMNLVESAISQGNYYVARKYIKQISKFRSNDIVGKMEWSLALSKILYLKAQNSESEARLTDLMKSWNQIEKVQDSEITQDNSMCYLIKRAEHIYQITQKVHQVITQDESLLNNKVKEQIQELMEDEPLNNVGTIWYFGAKSLQQAIDHCENEIQLMMNKDNLRVYEHLADAYVKLAYCAQDKGEEFDKDFIVSVLRAMKLGSIEGKQLFPCLLNKDIGNKFKDVFLSESSQIPRWMFLGWLPQLLANLGTACIFAISDILVQIAKLYPQAIMYAYRLSKEKYTSNSENIHIFGEEVMKKLDDLLLNNDLVDKFLSAISYVTPPTNMLLHHLRKLLRTCDSKTNFDLTLKALVDQVYGKISRCSQSDNMQGQIFKKYIGEYETKIKEIGRKKFDSNKFKQALEPMASEVRNLNKKSSHKLIDYSPWLKNFQSTEMHTDLEIPGQYNGEKRPLPQYHIKIMGFSPDVLPLKSMRAPIRLTILGNDAKEYRYLIKYGEDLRQDLRIEQVFNLMNQILAHDPNCHKRQLSIYTYQVIPLNSSLGMIEWIDNTNELSTFINNGIDKDNELEKQNYKGKLANDYESWLQKALPRNQKNRNLAYGFALKNYKRNDVVCKYSSLVNGVSLNVLRNSYWNISTNPESFYTLRHKFIISYAVICVSQWLLGIGDRHLDNTLISLQNGQAIGIDFGHAFGTATQILPIPELVPFRLTPHILQLLQPLGEKGLFQETMLHCLRAFRKNSNVLLATMNVFIQEPSVDWLDFAYRSQITSRNTLKVEWYPQEKMKHARLKLEGANSTTIMIEELKAGHSQTPFVNDYILVVKGVPNINYRANKGDNLSEEEQVKCLLDHSTDYNLLGRMYVGWNPWM</sequence>
<dbReference type="PROSITE" id="PS51190">
    <property type="entry name" value="FATC"/>
    <property type="match status" value="1"/>
</dbReference>
<dbReference type="SUPFAM" id="SSF56112">
    <property type="entry name" value="Protein kinase-like (PK-like)"/>
    <property type="match status" value="1"/>
</dbReference>
<name>A0A8K0CN74_IGNLU</name>
<dbReference type="GO" id="GO:0006302">
    <property type="term" value="P:double-strand break repair"/>
    <property type="evidence" value="ECO:0007669"/>
    <property type="project" value="TreeGrafter"/>
</dbReference>
<accession>A0A8K0CN74</accession>
<dbReference type="CDD" id="cd05172">
    <property type="entry name" value="PIKKc_DNA-PK"/>
    <property type="match status" value="1"/>
</dbReference>
<dbReference type="Pfam" id="PF00454">
    <property type="entry name" value="PI3_PI4_kinase"/>
    <property type="match status" value="1"/>
</dbReference>
<evidence type="ECO:0000256" key="2">
    <source>
        <dbReference type="ARBA" id="ARBA00022679"/>
    </source>
</evidence>
<dbReference type="PANTHER" id="PTHR11139:SF68">
    <property type="entry name" value="DNA-DEPENDENT PROTEIN KINASE CATALYTIC SUBUNIT"/>
    <property type="match status" value="1"/>
</dbReference>
<dbReference type="InterPro" id="IPR037706">
    <property type="entry name" value="DNA-PK_dom"/>
</dbReference>
<dbReference type="PROSITE" id="PS50290">
    <property type="entry name" value="PI3_4_KINASE_3"/>
    <property type="match status" value="1"/>
</dbReference>
<dbReference type="PANTHER" id="PTHR11139">
    <property type="entry name" value="ATAXIA TELANGIECTASIA MUTATED ATM -RELATED"/>
    <property type="match status" value="1"/>
</dbReference>
<dbReference type="EC" id="2.7.11.1" evidence="1"/>
<keyword evidence="4" id="KW-0418">Kinase</keyword>
<dbReference type="InterPro" id="IPR000403">
    <property type="entry name" value="PI3/4_kinase_cat_dom"/>
</dbReference>
<dbReference type="AlphaFoldDB" id="A0A8K0CN74"/>
<dbReference type="EMBL" id="VTPC01082967">
    <property type="protein sequence ID" value="KAF2887538.1"/>
    <property type="molecule type" value="Genomic_DNA"/>
</dbReference>
<dbReference type="InterPro" id="IPR018936">
    <property type="entry name" value="PI3/4_kinase_CS"/>
</dbReference>
<evidence type="ECO:0000256" key="1">
    <source>
        <dbReference type="ARBA" id="ARBA00012513"/>
    </source>
</evidence>
<gene>
    <name evidence="8" type="ORF">ILUMI_18635</name>
</gene>
<dbReference type="GO" id="GO:0005634">
    <property type="term" value="C:nucleus"/>
    <property type="evidence" value="ECO:0007669"/>
    <property type="project" value="TreeGrafter"/>
</dbReference>
<keyword evidence="3" id="KW-0547">Nucleotide-binding</keyword>
<evidence type="ECO:0000259" key="6">
    <source>
        <dbReference type="PROSITE" id="PS50290"/>
    </source>
</evidence>
<dbReference type="PROSITE" id="PS00916">
    <property type="entry name" value="PI3_4_KINASE_2"/>
    <property type="match status" value="1"/>
</dbReference>
<dbReference type="Gene3D" id="3.30.1010.10">
    <property type="entry name" value="Phosphatidylinositol 3-kinase Catalytic Subunit, Chain A, domain 4"/>
    <property type="match status" value="1"/>
</dbReference>
<dbReference type="Pfam" id="PF02260">
    <property type="entry name" value="FATC"/>
    <property type="match status" value="1"/>
</dbReference>
<dbReference type="GO" id="GO:0004677">
    <property type="term" value="F:DNA-dependent protein kinase activity"/>
    <property type="evidence" value="ECO:0007669"/>
    <property type="project" value="InterPro"/>
</dbReference>
<dbReference type="InterPro" id="IPR003152">
    <property type="entry name" value="FATC_dom"/>
</dbReference>
<evidence type="ECO:0000256" key="5">
    <source>
        <dbReference type="ARBA" id="ARBA00022840"/>
    </source>
</evidence>
<dbReference type="GO" id="GO:0008630">
    <property type="term" value="P:intrinsic apoptotic signaling pathway in response to DNA damage"/>
    <property type="evidence" value="ECO:0007669"/>
    <property type="project" value="TreeGrafter"/>
</dbReference>